<evidence type="ECO:0000256" key="1">
    <source>
        <dbReference type="SAM" id="MobiDB-lite"/>
    </source>
</evidence>
<feature type="region of interest" description="Disordered" evidence="1">
    <location>
        <begin position="1"/>
        <end position="61"/>
    </location>
</feature>
<dbReference type="AlphaFoldDB" id="A0A9D0ZWQ3"/>
<proteinExistence type="predicted"/>
<accession>A0A9D0ZWQ3</accession>
<evidence type="ECO:0000313" key="3">
    <source>
        <dbReference type="Proteomes" id="UP000886886"/>
    </source>
</evidence>
<dbReference type="Proteomes" id="UP000886886">
    <property type="component" value="Unassembled WGS sequence"/>
</dbReference>
<evidence type="ECO:0000313" key="2">
    <source>
        <dbReference type="EMBL" id="HIQ96240.1"/>
    </source>
</evidence>
<organism evidence="2 3">
    <name type="scientific">Candidatus Limivivens merdigallinarum</name>
    <dbReference type="NCBI Taxonomy" id="2840859"/>
    <lineage>
        <taxon>Bacteria</taxon>
        <taxon>Bacillati</taxon>
        <taxon>Bacillota</taxon>
        <taxon>Clostridia</taxon>
        <taxon>Lachnospirales</taxon>
        <taxon>Lachnospiraceae</taxon>
        <taxon>Lachnospiraceae incertae sedis</taxon>
        <taxon>Candidatus Limivivens</taxon>
    </lineage>
</organism>
<reference evidence="2" key="2">
    <citation type="journal article" date="2021" name="PeerJ">
        <title>Extensive microbial diversity within the chicken gut microbiome revealed by metagenomics and culture.</title>
        <authorList>
            <person name="Gilroy R."/>
            <person name="Ravi A."/>
            <person name="Getino M."/>
            <person name="Pursley I."/>
            <person name="Horton D.L."/>
            <person name="Alikhan N.F."/>
            <person name="Baker D."/>
            <person name="Gharbi K."/>
            <person name="Hall N."/>
            <person name="Watson M."/>
            <person name="Adriaenssens E.M."/>
            <person name="Foster-Nyarko E."/>
            <person name="Jarju S."/>
            <person name="Secka A."/>
            <person name="Antonio M."/>
            <person name="Oren A."/>
            <person name="Chaudhuri R.R."/>
            <person name="La Ragione R."/>
            <person name="Hildebrand F."/>
            <person name="Pallen M.J."/>
        </authorList>
    </citation>
    <scope>NUCLEOTIDE SEQUENCE</scope>
    <source>
        <strain evidence="2">ChiSjej3B21-11622</strain>
    </source>
</reference>
<protein>
    <submittedName>
        <fullName evidence="2">Uncharacterized protein</fullName>
    </submittedName>
</protein>
<gene>
    <name evidence="2" type="ORF">IAB26_06730</name>
</gene>
<dbReference type="EMBL" id="DVFT01000098">
    <property type="protein sequence ID" value="HIQ96240.1"/>
    <property type="molecule type" value="Genomic_DNA"/>
</dbReference>
<name>A0A9D0ZWQ3_9FIRM</name>
<reference evidence="2" key="1">
    <citation type="submission" date="2020-10" db="EMBL/GenBank/DDBJ databases">
        <authorList>
            <person name="Gilroy R."/>
        </authorList>
    </citation>
    <scope>NUCLEOTIDE SEQUENCE</scope>
    <source>
        <strain evidence="2">ChiSjej3B21-11622</strain>
    </source>
</reference>
<feature type="compositionally biased region" description="Basic and acidic residues" evidence="1">
    <location>
        <begin position="1"/>
        <end position="35"/>
    </location>
</feature>
<sequence>MDAAREEADHPEGRDTREKTEVQPEAEHPGRRYLQEDAVGPGIQGENGQHGDVWEKQPCFW</sequence>
<comment type="caution">
    <text evidence="2">The sequence shown here is derived from an EMBL/GenBank/DDBJ whole genome shotgun (WGS) entry which is preliminary data.</text>
</comment>